<keyword evidence="2" id="KW-0732">Signal</keyword>
<evidence type="ECO:0000256" key="2">
    <source>
        <dbReference type="SAM" id="SignalP"/>
    </source>
</evidence>
<feature type="compositionally biased region" description="Basic and acidic residues" evidence="1">
    <location>
        <begin position="57"/>
        <end position="67"/>
    </location>
</feature>
<evidence type="ECO:0000256" key="1">
    <source>
        <dbReference type="SAM" id="MobiDB-lite"/>
    </source>
</evidence>
<dbReference type="EMBL" id="AMZH03010499">
    <property type="protein sequence ID" value="RRT54630.1"/>
    <property type="molecule type" value="Genomic_DNA"/>
</dbReference>
<proteinExistence type="predicted"/>
<reference evidence="3 4" key="1">
    <citation type="journal article" date="2014" name="Agronomy (Basel)">
        <title>A Draft Genome Sequence for Ensete ventricosum, the Drought-Tolerant Tree Against Hunger.</title>
        <authorList>
            <person name="Harrison J."/>
            <person name="Moore K.A."/>
            <person name="Paszkiewicz K."/>
            <person name="Jones T."/>
            <person name="Grant M."/>
            <person name="Ambacheew D."/>
            <person name="Muzemil S."/>
            <person name="Studholme D.J."/>
        </authorList>
    </citation>
    <scope>NUCLEOTIDE SEQUENCE [LARGE SCALE GENOMIC DNA]</scope>
</reference>
<feature type="chain" id="PRO_5019419912" evidence="2">
    <location>
        <begin position="19"/>
        <end position="77"/>
    </location>
</feature>
<dbReference type="Proteomes" id="UP000287651">
    <property type="component" value="Unassembled WGS sequence"/>
</dbReference>
<evidence type="ECO:0000313" key="3">
    <source>
        <dbReference type="EMBL" id="RRT54630.1"/>
    </source>
</evidence>
<feature type="region of interest" description="Disordered" evidence="1">
    <location>
        <begin position="57"/>
        <end position="77"/>
    </location>
</feature>
<name>A0A426YSB4_ENSVE</name>
<protein>
    <submittedName>
        <fullName evidence="3">Uncharacterized protein</fullName>
    </submittedName>
</protein>
<gene>
    <name evidence="3" type="ORF">B296_00031837</name>
</gene>
<accession>A0A426YSB4</accession>
<organism evidence="3 4">
    <name type="scientific">Ensete ventricosum</name>
    <name type="common">Abyssinian banana</name>
    <name type="synonym">Musa ensete</name>
    <dbReference type="NCBI Taxonomy" id="4639"/>
    <lineage>
        <taxon>Eukaryota</taxon>
        <taxon>Viridiplantae</taxon>
        <taxon>Streptophyta</taxon>
        <taxon>Embryophyta</taxon>
        <taxon>Tracheophyta</taxon>
        <taxon>Spermatophyta</taxon>
        <taxon>Magnoliopsida</taxon>
        <taxon>Liliopsida</taxon>
        <taxon>Zingiberales</taxon>
        <taxon>Musaceae</taxon>
        <taxon>Ensete</taxon>
    </lineage>
</organism>
<feature type="signal peptide" evidence="2">
    <location>
        <begin position="1"/>
        <end position="18"/>
    </location>
</feature>
<sequence length="77" mass="8306">MGIKLALCLLLCVGFVCTEEARRLHCVGDCAHGAENAGEGVTGGRSSIWELEWRSEVASAGERKREVPGGPDPHHHR</sequence>
<evidence type="ECO:0000313" key="4">
    <source>
        <dbReference type="Proteomes" id="UP000287651"/>
    </source>
</evidence>
<comment type="caution">
    <text evidence="3">The sequence shown here is derived from an EMBL/GenBank/DDBJ whole genome shotgun (WGS) entry which is preliminary data.</text>
</comment>
<dbReference type="AlphaFoldDB" id="A0A426YSB4"/>